<evidence type="ECO:0000256" key="1">
    <source>
        <dbReference type="SAM" id="Phobius"/>
    </source>
</evidence>
<dbReference type="Proteomes" id="UP000191554">
    <property type="component" value="Unassembled WGS sequence"/>
</dbReference>
<protein>
    <submittedName>
        <fullName evidence="2">Uncharacterized protein</fullName>
    </submittedName>
</protein>
<feature type="transmembrane region" description="Helical" evidence="1">
    <location>
        <begin position="6"/>
        <end position="26"/>
    </location>
</feature>
<name>A0A1V4SNU4_RUMHU</name>
<keyword evidence="1" id="KW-1133">Transmembrane helix</keyword>
<feature type="transmembrane region" description="Helical" evidence="1">
    <location>
        <begin position="33"/>
        <end position="52"/>
    </location>
</feature>
<gene>
    <name evidence="2" type="ORF">CLHUN_08430</name>
</gene>
<organism evidence="2 3">
    <name type="scientific">Ruminiclostridium hungatei</name>
    <name type="common">Clostridium hungatei</name>
    <dbReference type="NCBI Taxonomy" id="48256"/>
    <lineage>
        <taxon>Bacteria</taxon>
        <taxon>Bacillati</taxon>
        <taxon>Bacillota</taxon>
        <taxon>Clostridia</taxon>
        <taxon>Eubacteriales</taxon>
        <taxon>Oscillospiraceae</taxon>
        <taxon>Ruminiclostridium</taxon>
    </lineage>
</organism>
<keyword evidence="1" id="KW-0812">Transmembrane</keyword>
<feature type="transmembrane region" description="Helical" evidence="1">
    <location>
        <begin position="72"/>
        <end position="94"/>
    </location>
</feature>
<dbReference type="EMBL" id="MZGX01000004">
    <property type="protein sequence ID" value="OPX45473.1"/>
    <property type="molecule type" value="Genomic_DNA"/>
</dbReference>
<feature type="transmembrane region" description="Helical" evidence="1">
    <location>
        <begin position="132"/>
        <end position="150"/>
    </location>
</feature>
<dbReference type="RefSeq" id="WP_080063307.1">
    <property type="nucleotide sequence ID" value="NZ_MZGX01000004.1"/>
</dbReference>
<dbReference type="OrthoDB" id="1739543at2"/>
<accession>A0A1V4SNU4</accession>
<sequence length="180" mass="20949">MKRYMSGGWAVLKNYMFAMIFFYIFFIGFYSRAWLFSIAIFIVMLFLIYYELTHQAGVDKRRYGGINPTDGIVYGLLAIAPMVLMQIIVSFISFESTQVFSFERLQINLLKGLVAPMLFIAKLGGYKLPGYIMSWSTIVIISALGYYSGYKNFDLSAYTRQLFGLQPRRKSTTPRKRRFW</sequence>
<comment type="caution">
    <text evidence="2">The sequence shown here is derived from an EMBL/GenBank/DDBJ whole genome shotgun (WGS) entry which is preliminary data.</text>
</comment>
<evidence type="ECO:0000313" key="2">
    <source>
        <dbReference type="EMBL" id="OPX45473.1"/>
    </source>
</evidence>
<keyword evidence="3" id="KW-1185">Reference proteome</keyword>
<dbReference type="STRING" id="48256.CLHUN_08430"/>
<dbReference type="AlphaFoldDB" id="A0A1V4SNU4"/>
<evidence type="ECO:0000313" key="3">
    <source>
        <dbReference type="Proteomes" id="UP000191554"/>
    </source>
</evidence>
<proteinExistence type="predicted"/>
<reference evidence="2 3" key="1">
    <citation type="submission" date="2017-03" db="EMBL/GenBank/DDBJ databases">
        <title>Genome sequence of Clostridium hungatei DSM 14427.</title>
        <authorList>
            <person name="Poehlein A."/>
            <person name="Daniel R."/>
        </authorList>
    </citation>
    <scope>NUCLEOTIDE SEQUENCE [LARGE SCALE GENOMIC DNA]</scope>
    <source>
        <strain evidence="2 3">DSM 14427</strain>
    </source>
</reference>
<keyword evidence="1" id="KW-0472">Membrane</keyword>